<feature type="transmembrane region" description="Helical" evidence="1">
    <location>
        <begin position="40"/>
        <end position="62"/>
    </location>
</feature>
<feature type="domain" description="Endonuclease/exonuclease/phosphatase" evidence="2">
    <location>
        <begin position="123"/>
        <end position="330"/>
    </location>
</feature>
<keyword evidence="1" id="KW-0812">Transmembrane</keyword>
<feature type="transmembrane region" description="Helical" evidence="1">
    <location>
        <begin position="74"/>
        <end position="94"/>
    </location>
</feature>
<dbReference type="Proteomes" id="UP000602653">
    <property type="component" value="Chromosome"/>
</dbReference>
<sequence>MKYFWGLLSFVIAACAAILIRPDLLSFSRDFVLSTPLAQIMSLRVWIAGGLLFAAVALFVFSVVRRKLLGMGRIAAVLGAVLLIFSGIQFGMIAERGISNPGKLGPDRGVSLSSSGNGDITVLTYNTLGGRTGMADVSQLAVSNGADVIVLPETSSAHGQELVDALRESGLDFQQFDTHTSEYDPEFRSTVLLVSRGLGEYEQADIVPDSAAGVSARPVSGQGPVFVGVHPIAPLPALIDEWRSETRSVYSVCSEPNFIMAGDFNSTVDHQLAQGFSCADAAYQAGSGAVGTWPASTPALLAAPIDRVLHDGEHYTGSDAAVVSVGDSDHRGLLVRLSVKK</sequence>
<accession>A0ABX7IIC8</accession>
<evidence type="ECO:0000313" key="4">
    <source>
        <dbReference type="Proteomes" id="UP000602653"/>
    </source>
</evidence>
<gene>
    <name evidence="3" type="ORF">JTE88_00560</name>
</gene>
<evidence type="ECO:0000259" key="2">
    <source>
        <dbReference type="Pfam" id="PF03372"/>
    </source>
</evidence>
<dbReference type="InterPro" id="IPR005135">
    <property type="entry name" value="Endo/exonuclease/phosphatase"/>
</dbReference>
<keyword evidence="1" id="KW-0472">Membrane</keyword>
<dbReference type="InterPro" id="IPR036691">
    <property type="entry name" value="Endo/exonu/phosph_ase_sf"/>
</dbReference>
<name>A0ABX7IIC8_9ACTO</name>
<dbReference type="GO" id="GO:0004519">
    <property type="term" value="F:endonuclease activity"/>
    <property type="evidence" value="ECO:0007669"/>
    <property type="project" value="UniProtKB-KW"/>
</dbReference>
<evidence type="ECO:0000313" key="3">
    <source>
        <dbReference type="EMBL" id="QRV02289.1"/>
    </source>
</evidence>
<proteinExistence type="predicted"/>
<keyword evidence="3" id="KW-0540">Nuclease</keyword>
<dbReference type="SUPFAM" id="SSF56219">
    <property type="entry name" value="DNase I-like"/>
    <property type="match status" value="1"/>
</dbReference>
<dbReference type="RefSeq" id="WP_204424646.1">
    <property type="nucleotide sequence ID" value="NZ_CP070228.1"/>
</dbReference>
<keyword evidence="1" id="KW-1133">Transmembrane helix</keyword>
<dbReference type="EMBL" id="CP070228">
    <property type="protein sequence ID" value="QRV02289.1"/>
    <property type="molecule type" value="Genomic_DNA"/>
</dbReference>
<keyword evidence="3" id="KW-0378">Hydrolase</keyword>
<organism evidence="3 4">
    <name type="scientific">Arcanobacterium phocisimile</name>
    <dbReference type="NCBI Taxonomy" id="1302235"/>
    <lineage>
        <taxon>Bacteria</taxon>
        <taxon>Bacillati</taxon>
        <taxon>Actinomycetota</taxon>
        <taxon>Actinomycetes</taxon>
        <taxon>Actinomycetales</taxon>
        <taxon>Actinomycetaceae</taxon>
        <taxon>Arcanobacterium</taxon>
    </lineage>
</organism>
<dbReference type="Gene3D" id="3.60.10.10">
    <property type="entry name" value="Endonuclease/exonuclease/phosphatase"/>
    <property type="match status" value="1"/>
</dbReference>
<protein>
    <submittedName>
        <fullName evidence="3">Endonuclease/exonuclease/phosphatase family protein</fullName>
    </submittedName>
</protein>
<dbReference type="Pfam" id="PF03372">
    <property type="entry name" value="Exo_endo_phos"/>
    <property type="match status" value="1"/>
</dbReference>
<evidence type="ECO:0000256" key="1">
    <source>
        <dbReference type="SAM" id="Phobius"/>
    </source>
</evidence>
<reference evidence="3 4" key="1">
    <citation type="submission" date="2021-02" db="EMBL/GenBank/DDBJ databases">
        <title>Complete Genome Sequence of Arcanobacterium phocisimile strain DSM 26142T from a harbour seal.</title>
        <authorList>
            <person name="Borowiak M."/>
            <person name="Alssahen M."/>
            <person name="Malorny B."/>
            <person name="Laemmler C."/>
            <person name="Siebert U."/>
            <person name="Ploetz M."/>
            <person name="Abdulmawjood A."/>
        </authorList>
    </citation>
    <scope>NUCLEOTIDE SEQUENCE [LARGE SCALE GENOMIC DNA]</scope>
    <source>
        <strain evidence="3 4">DSM 26142</strain>
    </source>
</reference>
<keyword evidence="3" id="KW-0255">Endonuclease</keyword>
<dbReference type="PROSITE" id="PS51257">
    <property type="entry name" value="PROKAR_LIPOPROTEIN"/>
    <property type="match status" value="1"/>
</dbReference>
<keyword evidence="4" id="KW-1185">Reference proteome</keyword>